<evidence type="ECO:0000256" key="1">
    <source>
        <dbReference type="ARBA" id="ARBA00011069"/>
    </source>
</evidence>
<dbReference type="Proteomes" id="UP000186804">
    <property type="component" value="Unassembled WGS sequence"/>
</dbReference>
<dbReference type="AlphaFoldDB" id="A0A1J4MDQ9"/>
<dbReference type="PANTHER" id="PTHR31809">
    <property type="entry name" value="BUD13 HOMOLOG"/>
    <property type="match status" value="1"/>
</dbReference>
<organism evidence="2 3">
    <name type="scientific">Cryptosporidium andersoni</name>
    <dbReference type="NCBI Taxonomy" id="117008"/>
    <lineage>
        <taxon>Eukaryota</taxon>
        <taxon>Sar</taxon>
        <taxon>Alveolata</taxon>
        <taxon>Apicomplexa</taxon>
        <taxon>Conoidasida</taxon>
        <taxon>Coccidia</taxon>
        <taxon>Eucoccidiorida</taxon>
        <taxon>Eimeriorina</taxon>
        <taxon>Cryptosporidiidae</taxon>
        <taxon>Cryptosporidium</taxon>
    </lineage>
</organism>
<dbReference type="VEuPathDB" id="CryptoDB:cand_013110"/>
<evidence type="ECO:0000313" key="2">
    <source>
        <dbReference type="EMBL" id="OII72361.1"/>
    </source>
</evidence>
<gene>
    <name evidence="2" type="ORF">cand_013110</name>
</gene>
<sequence length="170" mass="20164">MTYKAVAIYRNNEGRRIDEEIWLNERIKKKKQKLKEIKVTTQKDLPWSTGIIQQKRLEKVLDSKEVPHEQFMRFDGNKSIDEELRNKVHWDDPLFLINSKSVNLNSDKKVILPSNTIKRLKCRFLSPQNRFGIEAGYRWDGVVRGNGYEEKLLLKLNNKENRFSVLGDFE</sequence>
<dbReference type="Pfam" id="PF09736">
    <property type="entry name" value="Bud13"/>
    <property type="match status" value="1"/>
</dbReference>
<dbReference type="OrthoDB" id="6022at2759"/>
<name>A0A1J4MDQ9_9CRYT</name>
<dbReference type="GO" id="GO:0070274">
    <property type="term" value="C:RES complex"/>
    <property type="evidence" value="ECO:0007669"/>
    <property type="project" value="TreeGrafter"/>
</dbReference>
<dbReference type="EMBL" id="LRBS01000117">
    <property type="protein sequence ID" value="OII72361.1"/>
    <property type="molecule type" value="Genomic_DNA"/>
</dbReference>
<protein>
    <submittedName>
        <fullName evidence="2">Uncharacterized protein</fullName>
    </submittedName>
</protein>
<dbReference type="GO" id="GO:0005684">
    <property type="term" value="C:U2-type spliceosomal complex"/>
    <property type="evidence" value="ECO:0007669"/>
    <property type="project" value="TreeGrafter"/>
</dbReference>
<dbReference type="PANTHER" id="PTHR31809:SF0">
    <property type="entry name" value="BUD13 HOMOLOG"/>
    <property type="match status" value="1"/>
</dbReference>
<dbReference type="GO" id="GO:0003723">
    <property type="term" value="F:RNA binding"/>
    <property type="evidence" value="ECO:0007669"/>
    <property type="project" value="TreeGrafter"/>
</dbReference>
<dbReference type="InterPro" id="IPR018609">
    <property type="entry name" value="Bud13"/>
</dbReference>
<dbReference type="GO" id="GO:0000398">
    <property type="term" value="P:mRNA splicing, via spliceosome"/>
    <property type="evidence" value="ECO:0007669"/>
    <property type="project" value="TreeGrafter"/>
</dbReference>
<comment type="caution">
    <text evidence="2">The sequence shown here is derived from an EMBL/GenBank/DDBJ whole genome shotgun (WGS) entry which is preliminary data.</text>
</comment>
<reference evidence="2 3" key="1">
    <citation type="submission" date="2016-10" db="EMBL/GenBank/DDBJ databases">
        <title>Reductive evolution of mitochondrial metabolism and differential evolution of invasion-related proteins in Cryptosporidium.</title>
        <authorList>
            <person name="Liu S."/>
            <person name="Roellig D.M."/>
            <person name="Guo Y."/>
            <person name="Li N."/>
            <person name="Frace M.A."/>
            <person name="Tang K."/>
            <person name="Zhang L."/>
            <person name="Feng Y."/>
            <person name="Xiao L."/>
        </authorList>
    </citation>
    <scope>NUCLEOTIDE SEQUENCE [LARGE SCALE GENOMIC DNA]</scope>
    <source>
        <strain evidence="2">30847</strain>
    </source>
</reference>
<accession>A0A1J4MDQ9</accession>
<comment type="similarity">
    <text evidence="1">Belongs to the CWC26 family.</text>
</comment>
<dbReference type="InterPro" id="IPR051112">
    <property type="entry name" value="CWC26_splicing_factor"/>
</dbReference>
<keyword evidence="3" id="KW-1185">Reference proteome</keyword>
<proteinExistence type="inferred from homology"/>
<dbReference type="GeneID" id="92365496"/>
<dbReference type="RefSeq" id="XP_067066956.1">
    <property type="nucleotide sequence ID" value="XM_067211548.1"/>
</dbReference>
<evidence type="ECO:0000313" key="3">
    <source>
        <dbReference type="Proteomes" id="UP000186804"/>
    </source>
</evidence>